<dbReference type="OrthoDB" id="10054666at2759"/>
<evidence type="ECO:0000313" key="2">
    <source>
        <dbReference type="Proteomes" id="UP000291343"/>
    </source>
</evidence>
<dbReference type="PANTHER" id="PTHR10166">
    <property type="entry name" value="VOLTAGE-DEPENDENT CALCIUM CHANNEL SUBUNIT ALPHA-2/DELTA-RELATED"/>
    <property type="match status" value="1"/>
</dbReference>
<dbReference type="InterPro" id="IPR051173">
    <property type="entry name" value="Ca_channel_alpha-2/delta"/>
</dbReference>
<dbReference type="STRING" id="195883.A0A482WGU2"/>
<keyword evidence="2" id="KW-1185">Reference proteome</keyword>
<dbReference type="EMBL" id="QKKF02036775">
    <property type="protein sequence ID" value="RZF32512.1"/>
    <property type="molecule type" value="Genomic_DNA"/>
</dbReference>
<comment type="caution">
    <text evidence="1">The sequence shown here is derived from an EMBL/GenBank/DDBJ whole genome shotgun (WGS) entry which is preliminary data.</text>
</comment>
<evidence type="ECO:0000313" key="1">
    <source>
        <dbReference type="EMBL" id="RZF32512.1"/>
    </source>
</evidence>
<gene>
    <name evidence="1" type="ORF">LSTR_LSTR016769</name>
</gene>
<evidence type="ECO:0008006" key="3">
    <source>
        <dbReference type="Google" id="ProtNLM"/>
    </source>
</evidence>
<name>A0A482WGU2_LAOST</name>
<dbReference type="Proteomes" id="UP000291343">
    <property type="component" value="Unassembled WGS sequence"/>
</dbReference>
<protein>
    <recommendedName>
        <fullName evidence="3">Voltage-dependent calcium channel alpha-2/delta subunit conserved region domain-containing protein</fullName>
    </recommendedName>
</protein>
<dbReference type="Gene3D" id="3.30.450.20">
    <property type="entry name" value="PAS domain"/>
    <property type="match status" value="1"/>
</dbReference>
<reference evidence="1 2" key="1">
    <citation type="journal article" date="2017" name="Gigascience">
        <title>Genome sequence of the small brown planthopper, Laodelphax striatellus.</title>
        <authorList>
            <person name="Zhu J."/>
            <person name="Jiang F."/>
            <person name="Wang X."/>
            <person name="Yang P."/>
            <person name="Bao Y."/>
            <person name="Zhao W."/>
            <person name="Wang W."/>
            <person name="Lu H."/>
            <person name="Wang Q."/>
            <person name="Cui N."/>
            <person name="Li J."/>
            <person name="Chen X."/>
            <person name="Luo L."/>
            <person name="Yu J."/>
            <person name="Kang L."/>
            <person name="Cui F."/>
        </authorList>
    </citation>
    <scope>NUCLEOTIDE SEQUENCE [LARGE SCALE GENOMIC DNA]</scope>
    <source>
        <strain evidence="1">Lst14</strain>
    </source>
</reference>
<dbReference type="InParanoid" id="A0A482WGU2"/>
<dbReference type="GO" id="GO:0005245">
    <property type="term" value="F:voltage-gated calcium channel activity"/>
    <property type="evidence" value="ECO:0007669"/>
    <property type="project" value="TreeGrafter"/>
</dbReference>
<sequence length="112" mass="12650">MLTKIADLLGIAGTDVHIKDIEKLTLAYKIGANGYAFIITNNGYLMSHPDLRPVHKGILKDNYNSVDLTEVELLDDNVTDHREPSEEILEVRTIYIRAENTTELPDSFLNHD</sequence>
<dbReference type="AlphaFoldDB" id="A0A482WGU2"/>
<proteinExistence type="predicted"/>
<dbReference type="PANTHER" id="PTHR10166:SF37">
    <property type="entry name" value="STOLID, ISOFORM H"/>
    <property type="match status" value="1"/>
</dbReference>
<dbReference type="GO" id="GO:0005891">
    <property type="term" value="C:voltage-gated calcium channel complex"/>
    <property type="evidence" value="ECO:0007669"/>
    <property type="project" value="TreeGrafter"/>
</dbReference>
<organism evidence="1 2">
    <name type="scientific">Laodelphax striatellus</name>
    <name type="common">Small brown planthopper</name>
    <name type="synonym">Delphax striatella</name>
    <dbReference type="NCBI Taxonomy" id="195883"/>
    <lineage>
        <taxon>Eukaryota</taxon>
        <taxon>Metazoa</taxon>
        <taxon>Ecdysozoa</taxon>
        <taxon>Arthropoda</taxon>
        <taxon>Hexapoda</taxon>
        <taxon>Insecta</taxon>
        <taxon>Pterygota</taxon>
        <taxon>Neoptera</taxon>
        <taxon>Paraneoptera</taxon>
        <taxon>Hemiptera</taxon>
        <taxon>Auchenorrhyncha</taxon>
        <taxon>Fulgoroidea</taxon>
        <taxon>Delphacidae</taxon>
        <taxon>Criomorphinae</taxon>
        <taxon>Laodelphax</taxon>
    </lineage>
</organism>
<accession>A0A482WGU2</accession>